<organism evidence="7 8">
    <name type="scientific">Hibiscus sabdariffa</name>
    <name type="common">roselle</name>
    <dbReference type="NCBI Taxonomy" id="183260"/>
    <lineage>
        <taxon>Eukaryota</taxon>
        <taxon>Viridiplantae</taxon>
        <taxon>Streptophyta</taxon>
        <taxon>Embryophyta</taxon>
        <taxon>Tracheophyta</taxon>
        <taxon>Spermatophyta</taxon>
        <taxon>Magnoliopsida</taxon>
        <taxon>eudicotyledons</taxon>
        <taxon>Gunneridae</taxon>
        <taxon>Pentapetalae</taxon>
        <taxon>rosids</taxon>
        <taxon>malvids</taxon>
        <taxon>Malvales</taxon>
        <taxon>Malvaceae</taxon>
        <taxon>Malvoideae</taxon>
        <taxon>Hibiscus</taxon>
    </lineage>
</organism>
<reference evidence="7 8" key="1">
    <citation type="journal article" date="2024" name="G3 (Bethesda)">
        <title>Genome assembly of Hibiscus sabdariffa L. provides insights into metabolisms of medicinal natural products.</title>
        <authorList>
            <person name="Kim T."/>
        </authorList>
    </citation>
    <scope>NUCLEOTIDE SEQUENCE [LARGE SCALE GENOMIC DNA]</scope>
    <source>
        <strain evidence="7">TK-2024</strain>
        <tissue evidence="7">Old leaves</tissue>
    </source>
</reference>
<dbReference type="InterPro" id="IPR001480">
    <property type="entry name" value="Bulb-type_lectin_dom"/>
</dbReference>
<accession>A0ABR2FAI3</accession>
<dbReference type="Gene3D" id="2.90.10.10">
    <property type="entry name" value="Bulb-type lectin domain"/>
    <property type="match status" value="1"/>
</dbReference>
<proteinExistence type="predicted"/>
<comment type="caution">
    <text evidence="7">The sequence shown here is derived from an EMBL/GenBank/DDBJ whole genome shotgun (WGS) entry which is preliminary data.</text>
</comment>
<dbReference type="Proteomes" id="UP001472677">
    <property type="component" value="Unassembled WGS sequence"/>
</dbReference>
<dbReference type="InterPro" id="IPR001245">
    <property type="entry name" value="Ser-Thr/Tyr_kinase_cat_dom"/>
</dbReference>
<evidence type="ECO:0000256" key="2">
    <source>
        <dbReference type="ARBA" id="ARBA00023157"/>
    </source>
</evidence>
<evidence type="ECO:0000259" key="6">
    <source>
        <dbReference type="PROSITE" id="PS50927"/>
    </source>
</evidence>
<dbReference type="SMART" id="SM00108">
    <property type="entry name" value="B_lectin"/>
    <property type="match status" value="1"/>
</dbReference>
<feature type="chain" id="PRO_5047522721" evidence="4">
    <location>
        <begin position="23"/>
        <end position="540"/>
    </location>
</feature>
<dbReference type="InterPro" id="IPR036426">
    <property type="entry name" value="Bulb-type_lectin_dom_sf"/>
</dbReference>
<keyword evidence="3" id="KW-0325">Glycoprotein</keyword>
<dbReference type="InterPro" id="IPR011009">
    <property type="entry name" value="Kinase-like_dom_sf"/>
</dbReference>
<protein>
    <submittedName>
        <fullName evidence="7">Uncharacterized protein</fullName>
    </submittedName>
</protein>
<keyword evidence="8" id="KW-1185">Reference proteome</keyword>
<dbReference type="Pfam" id="PF00954">
    <property type="entry name" value="S_locus_glycop"/>
    <property type="match status" value="1"/>
</dbReference>
<dbReference type="SUPFAM" id="SSF56112">
    <property type="entry name" value="Protein kinase-like (PK-like)"/>
    <property type="match status" value="1"/>
</dbReference>
<evidence type="ECO:0000256" key="1">
    <source>
        <dbReference type="ARBA" id="ARBA00022729"/>
    </source>
</evidence>
<dbReference type="PROSITE" id="PS50927">
    <property type="entry name" value="BULB_LECTIN"/>
    <property type="match status" value="1"/>
</dbReference>
<dbReference type="Pfam" id="PF07714">
    <property type="entry name" value="PK_Tyr_Ser-Thr"/>
    <property type="match status" value="2"/>
</dbReference>
<dbReference type="SUPFAM" id="SSF51110">
    <property type="entry name" value="alpha-D-mannose-specific plant lectins"/>
    <property type="match status" value="1"/>
</dbReference>
<evidence type="ECO:0000313" key="8">
    <source>
        <dbReference type="Proteomes" id="UP001472677"/>
    </source>
</evidence>
<evidence type="ECO:0000259" key="5">
    <source>
        <dbReference type="PROSITE" id="PS50011"/>
    </source>
</evidence>
<dbReference type="InterPro" id="IPR000719">
    <property type="entry name" value="Prot_kinase_dom"/>
</dbReference>
<feature type="signal peptide" evidence="4">
    <location>
        <begin position="1"/>
        <end position="22"/>
    </location>
</feature>
<evidence type="ECO:0000313" key="7">
    <source>
        <dbReference type="EMBL" id="KAK8575314.1"/>
    </source>
</evidence>
<keyword evidence="2" id="KW-1015">Disulfide bond</keyword>
<dbReference type="CDD" id="cd00028">
    <property type="entry name" value="B_lectin"/>
    <property type="match status" value="1"/>
</dbReference>
<dbReference type="Pfam" id="PF01453">
    <property type="entry name" value="B_lectin"/>
    <property type="match status" value="1"/>
</dbReference>
<dbReference type="Gene3D" id="1.10.510.10">
    <property type="entry name" value="Transferase(Phosphotransferase) domain 1"/>
    <property type="match status" value="1"/>
</dbReference>
<evidence type="ECO:0000256" key="4">
    <source>
        <dbReference type="SAM" id="SignalP"/>
    </source>
</evidence>
<dbReference type="InterPro" id="IPR000858">
    <property type="entry name" value="S_locus_glycoprot_dom"/>
</dbReference>
<dbReference type="PANTHER" id="PTHR32444">
    <property type="entry name" value="BULB-TYPE LECTIN DOMAIN-CONTAINING PROTEIN"/>
    <property type="match status" value="1"/>
</dbReference>
<dbReference type="PANTHER" id="PTHR32444:SF63">
    <property type="entry name" value="G-TYPE LECTIN S-RECEPTOR-LIKE SERINE_THREONINE-PROTEIN KINASE RKS1"/>
    <property type="match status" value="1"/>
</dbReference>
<keyword evidence="1 4" id="KW-0732">Signal</keyword>
<evidence type="ECO:0000256" key="3">
    <source>
        <dbReference type="ARBA" id="ARBA00023180"/>
    </source>
</evidence>
<gene>
    <name evidence="7" type="ORF">V6N12_062989</name>
</gene>
<dbReference type="EMBL" id="JBBPBM010000007">
    <property type="protein sequence ID" value="KAK8575314.1"/>
    <property type="molecule type" value="Genomic_DNA"/>
</dbReference>
<feature type="domain" description="Bulb-type lectin" evidence="6">
    <location>
        <begin position="25"/>
        <end position="148"/>
    </location>
</feature>
<feature type="domain" description="Protein kinase" evidence="5">
    <location>
        <begin position="313"/>
        <end position="540"/>
    </location>
</feature>
<dbReference type="PROSITE" id="PS50011">
    <property type="entry name" value="PROTEIN_KINASE_DOM"/>
    <property type="match status" value="1"/>
</dbReference>
<name>A0ABR2FAI3_9ROSI</name>
<sequence>MNSVKWLIRILLVFYLSHFSFPADTISLHHYIQDNNHQVIVSSGNTFALGFFSPGSSTNRYVGIWYHQIPDKTVVWVANRDNPIQDTSGILRIDGRGNLALFQKNQTLPVWSTNISIAGTTNSVAQILDSGNLVLVQNDTREAVLWQSFDHPTDTWLSFMKIGFNLRTGLNQVYSSWKSPDDPGVGNYSFKMIQGVSPQIVLYKGSDPLWRSGTWTGQRWSGVPEMTQNFIFRDSFVNTDDEFSFSSDAKSASFITRWVTNETGVTQRITWNNEARRWVTLAYTETGQDLYIRVDKHELARYTKKGLVQKKGVLADNKLGQGGFGPVYKGVLLNGKEIAVKRLSNCSGQGLQEFKNEIALIAKLQHRNLVRMLGCCIEGEEKMLIYEFLPNKSLNSIIFDESKGSLLDWKTRFGIICGVARGMLYLHQDSRIFGGDQIEGDTKRVVGTYGYMSPEYAMQGHFSMKSDVYSFGVLLLEIITGKKISSYFPDSPSLNLVGHVWELWKEGKAMEVVDLTLVDVPLPFYLWEITSTTHYLFSEF</sequence>
<dbReference type="Gene3D" id="3.30.200.20">
    <property type="entry name" value="Phosphorylase Kinase, domain 1"/>
    <property type="match status" value="1"/>
</dbReference>